<keyword evidence="1" id="KW-0175">Coiled coil</keyword>
<reference evidence="2" key="1">
    <citation type="journal article" date="2015" name="Nature">
        <title>Complex archaea that bridge the gap between prokaryotes and eukaryotes.</title>
        <authorList>
            <person name="Spang A."/>
            <person name="Saw J.H."/>
            <person name="Jorgensen S.L."/>
            <person name="Zaremba-Niedzwiedzka K."/>
            <person name="Martijn J."/>
            <person name="Lind A.E."/>
            <person name="van Eijk R."/>
            <person name="Schleper C."/>
            <person name="Guy L."/>
            <person name="Ettema T.J."/>
        </authorList>
    </citation>
    <scope>NUCLEOTIDE SEQUENCE</scope>
</reference>
<dbReference type="GO" id="GO:0015562">
    <property type="term" value="F:efflux transmembrane transporter activity"/>
    <property type="evidence" value="ECO:0007669"/>
    <property type="project" value="InterPro"/>
</dbReference>
<dbReference type="SUPFAM" id="SSF56954">
    <property type="entry name" value="Outer membrane efflux proteins (OEP)"/>
    <property type="match status" value="1"/>
</dbReference>
<dbReference type="PANTHER" id="PTHR30203">
    <property type="entry name" value="OUTER MEMBRANE CATION EFFLUX PROTEIN"/>
    <property type="match status" value="1"/>
</dbReference>
<dbReference type="AlphaFoldDB" id="A0A0F9T4P8"/>
<name>A0A0F9T4P8_9ZZZZ</name>
<proteinExistence type="predicted"/>
<evidence type="ECO:0000313" key="2">
    <source>
        <dbReference type="EMBL" id="KKN74144.1"/>
    </source>
</evidence>
<dbReference type="EMBL" id="LAZR01000331">
    <property type="protein sequence ID" value="KKN74144.1"/>
    <property type="molecule type" value="Genomic_DNA"/>
</dbReference>
<dbReference type="InterPro" id="IPR003423">
    <property type="entry name" value="OMP_efflux"/>
</dbReference>
<dbReference type="Gene3D" id="1.20.1600.10">
    <property type="entry name" value="Outer membrane efflux proteins (OEP)"/>
    <property type="match status" value="1"/>
</dbReference>
<dbReference type="Pfam" id="PF02321">
    <property type="entry name" value="OEP"/>
    <property type="match status" value="2"/>
</dbReference>
<comment type="caution">
    <text evidence="2">The sequence shown here is derived from an EMBL/GenBank/DDBJ whole genome shotgun (WGS) entry which is preliminary data.</text>
</comment>
<evidence type="ECO:0008006" key="3">
    <source>
        <dbReference type="Google" id="ProtNLM"/>
    </source>
</evidence>
<sequence length="428" mass="47507">MFGEPGDAQQKRPKQSWLLCSAVVLVWLVTSSAHAQTDDQLSLGEAISHAIARNPDLPIFDLRIRALDGRRMTASQLPAYELGLETEGIAGSGDQGVDTAEYTLSLSSILEMGGKRQARIGIVDAEYDLVEAERRADILDLLGRVTQTFISTLAIQEKIRVAAEAVDIAETAYETVKRRAQQGAAPEADVLRAKAALAEARIELANLTTNYQVQKANLAANWGEMSANYSRLHGDLFRFEATASFDNLFERIANNPNIEVFANEQRVREAEVQLAESLADSDIRWAIGARRPEATNDFAVVASASIPLFSGKRNRGQLRSALAAQEEVLYRKDNALLRLRARLFEAYQTRQQYLEAFRAMNKQIIPDLTEALRLTREGYERGRYSYLEWNAAQADLLSARHSLIETASSILLNQALIEQLTGQPLEAQ</sequence>
<dbReference type="InterPro" id="IPR010131">
    <property type="entry name" value="MdtP/NodT-like"/>
</dbReference>
<dbReference type="PANTHER" id="PTHR30203:SF24">
    <property type="entry name" value="BLR4935 PROTEIN"/>
    <property type="match status" value="1"/>
</dbReference>
<accession>A0A0F9T4P8</accession>
<feature type="coiled-coil region" evidence="1">
    <location>
        <begin position="190"/>
        <end position="217"/>
    </location>
</feature>
<organism evidence="2">
    <name type="scientific">marine sediment metagenome</name>
    <dbReference type="NCBI Taxonomy" id="412755"/>
    <lineage>
        <taxon>unclassified sequences</taxon>
        <taxon>metagenomes</taxon>
        <taxon>ecological metagenomes</taxon>
    </lineage>
</organism>
<evidence type="ECO:0000256" key="1">
    <source>
        <dbReference type="SAM" id="Coils"/>
    </source>
</evidence>
<gene>
    <name evidence="2" type="ORF">LCGC14_0393560</name>
</gene>
<protein>
    <recommendedName>
        <fullName evidence="3">Transporter</fullName>
    </recommendedName>
</protein>